<evidence type="ECO:0000313" key="1">
    <source>
        <dbReference type="EMBL" id="EEN66081.1"/>
    </source>
</evidence>
<proteinExistence type="predicted"/>
<accession>C3Y0U8</accession>
<protein>
    <submittedName>
        <fullName evidence="1">Uncharacterized protein</fullName>
    </submittedName>
</protein>
<dbReference type="InParanoid" id="C3Y0U8"/>
<organism>
    <name type="scientific">Branchiostoma floridae</name>
    <name type="common">Florida lancelet</name>
    <name type="synonym">Amphioxus</name>
    <dbReference type="NCBI Taxonomy" id="7739"/>
    <lineage>
        <taxon>Eukaryota</taxon>
        <taxon>Metazoa</taxon>
        <taxon>Chordata</taxon>
        <taxon>Cephalochordata</taxon>
        <taxon>Leptocardii</taxon>
        <taxon>Amphioxiformes</taxon>
        <taxon>Branchiostomatidae</taxon>
        <taxon>Branchiostoma</taxon>
    </lineage>
</organism>
<dbReference type="EMBL" id="GG666479">
    <property type="protein sequence ID" value="EEN66081.1"/>
    <property type="molecule type" value="Genomic_DNA"/>
</dbReference>
<reference evidence="1" key="1">
    <citation type="journal article" date="2008" name="Nature">
        <title>The amphioxus genome and the evolution of the chordate karyotype.</title>
        <authorList>
            <consortium name="US DOE Joint Genome Institute (JGI-PGF)"/>
            <person name="Putnam N.H."/>
            <person name="Butts T."/>
            <person name="Ferrier D.E.K."/>
            <person name="Furlong R.F."/>
            <person name="Hellsten U."/>
            <person name="Kawashima T."/>
            <person name="Robinson-Rechavi M."/>
            <person name="Shoguchi E."/>
            <person name="Terry A."/>
            <person name="Yu J.-K."/>
            <person name="Benito-Gutierrez E.L."/>
            <person name="Dubchak I."/>
            <person name="Garcia-Fernandez J."/>
            <person name="Gibson-Brown J.J."/>
            <person name="Grigoriev I.V."/>
            <person name="Horton A.C."/>
            <person name="de Jong P.J."/>
            <person name="Jurka J."/>
            <person name="Kapitonov V.V."/>
            <person name="Kohara Y."/>
            <person name="Kuroki Y."/>
            <person name="Lindquist E."/>
            <person name="Lucas S."/>
            <person name="Osoegawa K."/>
            <person name="Pennacchio L.A."/>
            <person name="Salamov A.A."/>
            <person name="Satou Y."/>
            <person name="Sauka-Spengler T."/>
            <person name="Schmutz J."/>
            <person name="Shin-I T."/>
            <person name="Toyoda A."/>
            <person name="Bronner-Fraser M."/>
            <person name="Fujiyama A."/>
            <person name="Holland L.Z."/>
            <person name="Holland P.W.H."/>
            <person name="Satoh N."/>
            <person name="Rokhsar D.S."/>
        </authorList>
    </citation>
    <scope>NUCLEOTIDE SEQUENCE [LARGE SCALE GENOMIC DNA]</scope>
    <source>
        <strain evidence="1">S238N-H82</strain>
        <tissue evidence="1">Testes</tissue>
    </source>
</reference>
<dbReference type="AlphaFoldDB" id="C3Y0U8"/>
<gene>
    <name evidence="1" type="ORF">BRAFLDRAFT_89897</name>
</gene>
<name>C3Y0U8_BRAFL</name>
<sequence length="101" mass="11575">MTNKYRERSLSLGKAGPFPGKCAPCPRFSPCQGAKRGVKWAGWERDMTRLFTRQRHGDIWRCRDVTIPSVPLCQLTVRAIRRPFLYSALSRPSLPTVVRKT</sequence>